<dbReference type="SUPFAM" id="SSF54001">
    <property type="entry name" value="Cysteine proteinases"/>
    <property type="match status" value="1"/>
</dbReference>
<dbReference type="Proteomes" id="UP000322214">
    <property type="component" value="Chromosome"/>
</dbReference>
<dbReference type="OrthoDB" id="9804872at2"/>
<dbReference type="Pfam" id="PF08379">
    <property type="entry name" value="Bact_transglu_N"/>
    <property type="match status" value="1"/>
</dbReference>
<dbReference type="EMBL" id="CP042912">
    <property type="protein sequence ID" value="QEG24587.1"/>
    <property type="molecule type" value="Genomic_DNA"/>
</dbReference>
<dbReference type="Pfam" id="PF01841">
    <property type="entry name" value="Transglut_core"/>
    <property type="match status" value="1"/>
</dbReference>
<dbReference type="Gene3D" id="3.10.620.30">
    <property type="match status" value="1"/>
</dbReference>
<name>A0A5B9PCV6_9BACT</name>
<dbReference type="InterPro" id="IPR018667">
    <property type="entry name" value="DUF2126"/>
</dbReference>
<evidence type="ECO:0000256" key="1">
    <source>
        <dbReference type="SAM" id="MobiDB-lite"/>
    </source>
</evidence>
<accession>A0A5B9PCV6</accession>
<reference evidence="3 4" key="1">
    <citation type="submission" date="2019-08" db="EMBL/GenBank/DDBJ databases">
        <title>Deep-cultivation of Planctomycetes and their phenomic and genomic characterization uncovers novel biology.</title>
        <authorList>
            <person name="Wiegand S."/>
            <person name="Jogler M."/>
            <person name="Boedeker C."/>
            <person name="Pinto D."/>
            <person name="Vollmers J."/>
            <person name="Rivas-Marin E."/>
            <person name="Kohn T."/>
            <person name="Peeters S.H."/>
            <person name="Heuer A."/>
            <person name="Rast P."/>
            <person name="Oberbeckmann S."/>
            <person name="Bunk B."/>
            <person name="Jeske O."/>
            <person name="Meyerdierks A."/>
            <person name="Storesund J.E."/>
            <person name="Kallscheuer N."/>
            <person name="Luecker S."/>
            <person name="Lage O.M."/>
            <person name="Pohl T."/>
            <person name="Merkel B.J."/>
            <person name="Hornburger P."/>
            <person name="Mueller R.-W."/>
            <person name="Bruemmer F."/>
            <person name="Labrenz M."/>
            <person name="Spormann A.M."/>
            <person name="Op den Camp H."/>
            <person name="Overmann J."/>
            <person name="Amann R."/>
            <person name="Jetten M.S.M."/>
            <person name="Mascher T."/>
            <person name="Medema M.H."/>
            <person name="Devos D.P."/>
            <person name="Kaster A.-K."/>
            <person name="Ovreas L."/>
            <person name="Rohde M."/>
            <person name="Galperin M.Y."/>
            <person name="Jogler C."/>
        </authorList>
    </citation>
    <scope>NUCLEOTIDE SEQUENCE [LARGE SCALE GENOMIC DNA]</scope>
    <source>
        <strain evidence="3 4">FC18</strain>
    </source>
</reference>
<protein>
    <recommendedName>
        <fullName evidence="2">Transglutaminase-like domain-containing protein</fullName>
    </recommendedName>
</protein>
<evidence type="ECO:0000313" key="3">
    <source>
        <dbReference type="EMBL" id="QEG24587.1"/>
    </source>
</evidence>
<keyword evidence="4" id="KW-1185">Reference proteome</keyword>
<evidence type="ECO:0000313" key="4">
    <source>
        <dbReference type="Proteomes" id="UP000322214"/>
    </source>
</evidence>
<feature type="compositionally biased region" description="Basic and acidic residues" evidence="1">
    <location>
        <begin position="592"/>
        <end position="616"/>
    </location>
</feature>
<sequence>MIKVALNHKTLYSYDRPIEIGPQIVRLRPAPHSRTPVNSYSLKVNPANHFLNWQQDPHSNWLARLVFPEPAECFEVEVDLVAEMTVINPFEFFLEDDALKYPFEYPADLKVDLAPFLKRSYYGPLFSKLIASVDLTPRKTIDFVVELNQRITDEIKYLIRMEPGVQSPEESLTLKSGSCRDSAWLLVELMRHLGIASRFVSGYLVQLKPDVESLDGPSGTDVDFTDLHAWTEIFLPGAGWIGLDPTSGLLCGEGHIPVACTPEPTTAAPISGLIGDCKVEFKHEMTVTRIHEDPRVTKPYTEEQWSAVDELGHRIDDRLVANDVRLTMGGEPTFVSIDDMQGDEWNTAAVGPTKRGLAANLSRRLQDRFAPGGLIHCGQGKWYPGESLPRWAFTVLCRHDGQPVWRDPKWLADPDSDLGHTTDDARKFTDEICKRLEIDSRHVVMAFEDALYYTWKERRLPTNRSVSEADVSDAEDRERIARVFEQGLGNPVGCLLPIMHQWWNAKPRWVSGAWPVRSDEMFLTPGDSPMGLRLPLDSIPAGGDAYSAHPDIPFEPLPPLPPHDEIRHQRAFRGDMNKPRSSVHDRYEEILKETEEESETHSGKEPKEYKRTEKMPVESGAGSEPVIRTAICVEPREGTLRVFMPPLETTESYLELLSVIEATAEDLSLPVVIEGYLPPPDYRLNQIKVTPDPGVIEVNVQPAANWGELVEIVSGVYEDARQTRLGTEKFDLDGAHTGTGGGSHIVMGAAMPADSPFLRRPDLLRSIVNYWHNHPSLSYLFSSRFIGPTSQAPRVDEGRRDAVYEMEIAFEQIPDNGEFPPWLVDRIFRHLLVDLTGNTHRAEICIDKLFAPESSTGRLGLIEFRAFEMQPHWQMNMVQQLLMRALIVHFWEKPYRQKLIRWDTSIHDRWMMPYFLQLDLNDILSELQFSGIELDPAWFAPHFEFRFPKIGEVNVDGINLELRTAIEPWYVLGEEPGSGGTARYVDSSVERLQVRVKGVASDRHVISCNGRRVPLHATGTQGEFVGGVRYRAWQPPSCLHPTIPPDSPLVFDLLDSWHNRSLGGCRYHVDHPGGVNSGSFPVNAYEAESRRASRFFRFGHTGGTVPIPTEEPNPSFPMTLDMRRNRTTRR</sequence>
<feature type="region of interest" description="Disordered" evidence="1">
    <location>
        <begin position="1103"/>
        <end position="1130"/>
    </location>
</feature>
<evidence type="ECO:0000259" key="2">
    <source>
        <dbReference type="SMART" id="SM00460"/>
    </source>
</evidence>
<dbReference type="AlphaFoldDB" id="A0A5B9PCV6"/>
<proteinExistence type="predicted"/>
<feature type="domain" description="Transglutaminase-like" evidence="2">
    <location>
        <begin position="171"/>
        <end position="247"/>
    </location>
</feature>
<dbReference type="SMART" id="SM00460">
    <property type="entry name" value="TGc"/>
    <property type="match status" value="1"/>
</dbReference>
<dbReference type="InterPro" id="IPR013589">
    <property type="entry name" value="Bac_transglu_N"/>
</dbReference>
<feature type="region of interest" description="Disordered" evidence="1">
    <location>
        <begin position="592"/>
        <end position="623"/>
    </location>
</feature>
<dbReference type="InterPro" id="IPR002931">
    <property type="entry name" value="Transglutaminase-like"/>
</dbReference>
<dbReference type="InterPro" id="IPR038765">
    <property type="entry name" value="Papain-like_cys_pep_sf"/>
</dbReference>
<dbReference type="KEGG" id="mff:MFFC18_45080"/>
<dbReference type="PANTHER" id="PTHR33490:SF1">
    <property type="entry name" value="SLL1233 PROTEIN"/>
    <property type="match status" value="1"/>
</dbReference>
<dbReference type="RefSeq" id="WP_075083849.1">
    <property type="nucleotide sequence ID" value="NZ_CP042912.1"/>
</dbReference>
<dbReference type="Pfam" id="PF09899">
    <property type="entry name" value="DUF2126"/>
    <property type="match status" value="1"/>
</dbReference>
<dbReference type="STRING" id="980251.GCA_001642875_01061"/>
<organism evidence="3 4">
    <name type="scientific">Mariniblastus fucicola</name>
    <dbReference type="NCBI Taxonomy" id="980251"/>
    <lineage>
        <taxon>Bacteria</taxon>
        <taxon>Pseudomonadati</taxon>
        <taxon>Planctomycetota</taxon>
        <taxon>Planctomycetia</taxon>
        <taxon>Pirellulales</taxon>
        <taxon>Pirellulaceae</taxon>
        <taxon>Mariniblastus</taxon>
    </lineage>
</organism>
<gene>
    <name evidence="3" type="ORF">MFFC18_45080</name>
</gene>
<dbReference type="PANTHER" id="PTHR33490">
    <property type="entry name" value="BLR5614 PROTEIN-RELATED"/>
    <property type="match status" value="1"/>
</dbReference>